<sequence length="376" mass="41690">MPEYVNSARATFGRFTAERAGNILTITVRAFFSFPNTDQSRLGMPNLEWAGAERDEFRTAVLERIPAFWNEKWRFRRGLEIVSPFFVIEPVEDGQQHIDFVCNKGTGPSGIRAAEIPPKLNLFEFDNDSVGSRSASSLSADRAILAPSLSILSNAVASNSNVSVTRGDPWTVTASSAAELNNLAQVLVNIQSHDGNRYKDPSPVLYIEATSGARDKADKMTRAVLDHLRRQGVTTYPIFVSAVKTRAKAKWPWTPHKPTGTVTVRHQETGDYIDKRLWQNPYTVAIHEFGHCMGLPDEYMASYGGGLGTALHEDWRRLCGEAHVPANPAADNNFCKSIMSYGCITSACHYVYAWDALRQITGGEAWEIVRGTETDT</sequence>
<proteinExistence type="predicted"/>
<organism evidence="1 2">
    <name type="scientific">Duganella vulcania</name>
    <dbReference type="NCBI Taxonomy" id="2692166"/>
    <lineage>
        <taxon>Bacteria</taxon>
        <taxon>Pseudomonadati</taxon>
        <taxon>Pseudomonadota</taxon>
        <taxon>Betaproteobacteria</taxon>
        <taxon>Burkholderiales</taxon>
        <taxon>Oxalobacteraceae</taxon>
        <taxon>Telluria group</taxon>
        <taxon>Duganella</taxon>
    </lineage>
</organism>
<evidence type="ECO:0000313" key="2">
    <source>
        <dbReference type="Proteomes" id="UP000470302"/>
    </source>
</evidence>
<dbReference type="EMBL" id="WWCW01000054">
    <property type="protein sequence ID" value="MYM88740.1"/>
    <property type="molecule type" value="Genomic_DNA"/>
</dbReference>
<dbReference type="AlphaFoldDB" id="A0A845G4Z3"/>
<evidence type="ECO:0000313" key="1">
    <source>
        <dbReference type="EMBL" id="MYM88740.1"/>
    </source>
</evidence>
<gene>
    <name evidence="1" type="ORF">GTP91_16350</name>
</gene>
<name>A0A845G4Z3_9BURK</name>
<comment type="caution">
    <text evidence="1">The sequence shown here is derived from an EMBL/GenBank/DDBJ whole genome shotgun (WGS) entry which is preliminary data.</text>
</comment>
<reference evidence="1 2" key="1">
    <citation type="submission" date="2020-01" db="EMBL/GenBank/DDBJ databases">
        <title>Novel species isolated from a subtropical stream in China.</title>
        <authorList>
            <person name="Lu H."/>
        </authorList>
    </citation>
    <scope>NUCLEOTIDE SEQUENCE [LARGE SCALE GENOMIC DNA]</scope>
    <source>
        <strain evidence="1 2">FT82W</strain>
    </source>
</reference>
<dbReference type="SUPFAM" id="SSF55486">
    <property type="entry name" value="Metalloproteases ('zincins'), catalytic domain"/>
    <property type="match status" value="2"/>
</dbReference>
<protein>
    <submittedName>
        <fullName evidence="1">Uncharacterized protein</fullName>
    </submittedName>
</protein>
<dbReference type="Proteomes" id="UP000470302">
    <property type="component" value="Unassembled WGS sequence"/>
</dbReference>
<accession>A0A845G4Z3</accession>
<dbReference type="RefSeq" id="WP_161097755.1">
    <property type="nucleotide sequence ID" value="NZ_WWCW01000054.1"/>
</dbReference>